<sequence>MYLTPFYSANNSLITITPEQGSAFAKNVSDDFNPLHNPDSKRFCVPGDLLFSIVLARLGLSQNMSFHYTGMVGKDVTLIFPDTEESQFTIIDDNDKAYLNASREGRISHDITLIEQFSRAYVAFSGHSFPHILVPLMKKHDVMINPDRPMVIYESMAFELDTLALQSPTLELSSSLLEVNGKRGLVRLEFDVLEAGKKVGSGFKTMVLSGLREYDQTVIDHLVARYEQSKQAFFTDAKID</sequence>
<protein>
    <recommendedName>
        <fullName evidence="2">DUF3581 domain-containing protein</fullName>
    </recommendedName>
</protein>
<name>A0A3B0WY72_9ZZZZ</name>
<evidence type="ECO:0000313" key="1">
    <source>
        <dbReference type="EMBL" id="VAW48554.1"/>
    </source>
</evidence>
<dbReference type="AlphaFoldDB" id="A0A3B0WY72"/>
<proteinExistence type="predicted"/>
<dbReference type="Pfam" id="PF12119">
    <property type="entry name" value="DUF3581"/>
    <property type="match status" value="1"/>
</dbReference>
<evidence type="ECO:0008006" key="2">
    <source>
        <dbReference type="Google" id="ProtNLM"/>
    </source>
</evidence>
<accession>A0A3B0WY72</accession>
<reference evidence="1" key="1">
    <citation type="submission" date="2018-06" db="EMBL/GenBank/DDBJ databases">
        <authorList>
            <person name="Zhirakovskaya E."/>
        </authorList>
    </citation>
    <scope>NUCLEOTIDE SEQUENCE</scope>
</reference>
<dbReference type="InterPro" id="IPR021974">
    <property type="entry name" value="DUF3581"/>
</dbReference>
<organism evidence="1">
    <name type="scientific">hydrothermal vent metagenome</name>
    <dbReference type="NCBI Taxonomy" id="652676"/>
    <lineage>
        <taxon>unclassified sequences</taxon>
        <taxon>metagenomes</taxon>
        <taxon>ecological metagenomes</taxon>
    </lineage>
</organism>
<dbReference type="EMBL" id="UOFB01000274">
    <property type="protein sequence ID" value="VAW48554.1"/>
    <property type="molecule type" value="Genomic_DNA"/>
</dbReference>
<gene>
    <name evidence="1" type="ORF">MNBD_GAMMA04-938</name>
</gene>